<evidence type="ECO:0000256" key="2">
    <source>
        <dbReference type="ARBA" id="ARBA00022516"/>
    </source>
</evidence>
<feature type="binding site" evidence="10">
    <location>
        <position position="131"/>
    </location>
    <ligand>
        <name>substrate</name>
    </ligand>
</feature>
<dbReference type="InterPro" id="IPR004843">
    <property type="entry name" value="Calcineurin-like_PHP"/>
</dbReference>
<dbReference type="AlphaFoldDB" id="A0A2T4II57"/>
<evidence type="ECO:0000256" key="1">
    <source>
        <dbReference type="ARBA" id="ARBA00022475"/>
    </source>
</evidence>
<keyword evidence="5 10" id="KW-0479">Metal-binding</keyword>
<reference evidence="12 13" key="2">
    <citation type="submission" date="2018-04" db="EMBL/GenBank/DDBJ databases">
        <title>Thauera lacus sp. nov., isolated from an saline lake in Inner Mongolia, China.</title>
        <authorList>
            <person name="Liang Q.-Y."/>
        </authorList>
    </citation>
    <scope>NUCLEOTIDE SEQUENCE [LARGE SCALE GENOMIC DNA]</scope>
    <source>
        <strain evidence="12 13">D20</strain>
    </source>
</reference>
<dbReference type="InterPro" id="IPR043461">
    <property type="entry name" value="LpxH-like"/>
</dbReference>
<evidence type="ECO:0000256" key="6">
    <source>
        <dbReference type="ARBA" id="ARBA00022801"/>
    </source>
</evidence>
<dbReference type="Pfam" id="PF00149">
    <property type="entry name" value="Metallophos"/>
    <property type="match status" value="1"/>
</dbReference>
<accession>A0A2T4II57</accession>
<dbReference type="UniPathway" id="UPA00359">
    <property type="reaction ID" value="UER00480"/>
</dbReference>
<evidence type="ECO:0000256" key="4">
    <source>
        <dbReference type="ARBA" id="ARBA00022556"/>
    </source>
</evidence>
<feature type="binding site" evidence="10">
    <location>
        <position position="176"/>
    </location>
    <ligand>
        <name>substrate</name>
    </ligand>
</feature>
<feature type="binding site" evidence="10">
    <location>
        <position position="204"/>
    </location>
    <ligand>
        <name>substrate</name>
    </ligand>
</feature>
<comment type="similarity">
    <text evidence="10">Belongs to the LpxH family.</text>
</comment>
<keyword evidence="4 10" id="KW-0441">Lipid A biosynthesis</keyword>
<dbReference type="NCBIfam" id="NF003743">
    <property type="entry name" value="PRK05340.1"/>
    <property type="match status" value="1"/>
</dbReference>
<evidence type="ECO:0000259" key="11">
    <source>
        <dbReference type="Pfam" id="PF00149"/>
    </source>
</evidence>
<feature type="binding site" evidence="10">
    <location>
        <position position="169"/>
    </location>
    <ligand>
        <name>substrate</name>
    </ligand>
</feature>
<feature type="binding site" evidence="10">
    <location>
        <position position="123"/>
    </location>
    <ligand>
        <name>Mn(2+)</name>
        <dbReference type="ChEBI" id="CHEBI:29035"/>
        <label>2</label>
    </ligand>
</feature>
<dbReference type="CDD" id="cd07398">
    <property type="entry name" value="MPP_YbbF-LpxH"/>
    <property type="match status" value="1"/>
</dbReference>
<evidence type="ECO:0000256" key="10">
    <source>
        <dbReference type="HAMAP-Rule" id="MF_00575"/>
    </source>
</evidence>
<sequence>MPADAPGPLQALFISDLHLAEERPQTTAALLDFLGGVARGVPALYILGDLFEYWAGDDDAASPLNRELAAALRALATSGTRVYFMAGNRDFLLGAAFAAQAGMALIEDPHPIVLGGRRVLLSHGDALCTDDLAYQTYRRQVRDPAWQAAFLARPLAERKAFIEDLRRRSEAGKKEKTMSIMDVSRSAVEALLRSHDYPTLIHGHTHRPARHEHLVDGRLCERRVLADWHGQARYLAFDGRDFLTESDLPAISRPGA</sequence>
<evidence type="ECO:0000256" key="8">
    <source>
        <dbReference type="ARBA" id="ARBA00023136"/>
    </source>
</evidence>
<dbReference type="Proteomes" id="UP000241193">
    <property type="component" value="Unassembled WGS sequence"/>
</dbReference>
<dbReference type="Gene3D" id="3.60.21.10">
    <property type="match status" value="1"/>
</dbReference>
<evidence type="ECO:0000256" key="7">
    <source>
        <dbReference type="ARBA" id="ARBA00023098"/>
    </source>
</evidence>
<feature type="binding site" evidence="10">
    <location>
        <position position="173"/>
    </location>
    <ligand>
        <name>substrate</name>
    </ligand>
</feature>
<name>A0A2T4II57_9RHOO</name>
<dbReference type="OrthoDB" id="9783283at2"/>
<dbReference type="GO" id="GO:0005737">
    <property type="term" value="C:cytoplasm"/>
    <property type="evidence" value="ECO:0007669"/>
    <property type="project" value="InterPro"/>
</dbReference>
<dbReference type="HAMAP" id="MF_00575">
    <property type="entry name" value="LpxH"/>
    <property type="match status" value="1"/>
</dbReference>
<dbReference type="GO" id="GO:0019897">
    <property type="term" value="C:extrinsic component of plasma membrane"/>
    <property type="evidence" value="ECO:0007669"/>
    <property type="project" value="UniProtKB-UniRule"/>
</dbReference>
<keyword evidence="9 10" id="KW-0464">Manganese</keyword>
<gene>
    <name evidence="10" type="primary">lpxH</name>
    <name evidence="12" type="ORF">C8261_05460</name>
</gene>
<comment type="caution">
    <text evidence="12">The sequence shown here is derived from an EMBL/GenBank/DDBJ whole genome shotgun (WGS) entry which is preliminary data.</text>
</comment>
<keyword evidence="13" id="KW-1185">Reference proteome</keyword>
<dbReference type="GO" id="GO:0030145">
    <property type="term" value="F:manganese ion binding"/>
    <property type="evidence" value="ECO:0007669"/>
    <property type="project" value="UniProtKB-UniRule"/>
</dbReference>
<dbReference type="GO" id="GO:0009245">
    <property type="term" value="P:lipid A biosynthetic process"/>
    <property type="evidence" value="ECO:0007669"/>
    <property type="project" value="UniProtKB-UniRule"/>
</dbReference>
<comment type="pathway">
    <text evidence="10">Glycolipid biosynthesis; lipid IV(A) biosynthesis; lipid IV(A) from (3R)-3-hydroxytetradecanoyl-[acyl-carrier-protein] and UDP-N-acetyl-alpha-D-glucosamine: step 4/6.</text>
</comment>
<feature type="binding site" evidence="10">
    <location>
        <position position="88"/>
    </location>
    <ligand>
        <name>Mn(2+)</name>
        <dbReference type="ChEBI" id="CHEBI:29035"/>
        <label>2</label>
    </ligand>
</feature>
<feature type="binding site" evidence="10">
    <location>
        <position position="49"/>
    </location>
    <ligand>
        <name>Mn(2+)</name>
        <dbReference type="ChEBI" id="CHEBI:29035"/>
        <label>1</label>
    </ligand>
</feature>
<evidence type="ECO:0000256" key="3">
    <source>
        <dbReference type="ARBA" id="ARBA00022519"/>
    </source>
</evidence>
<keyword evidence="3 10" id="KW-0997">Cell inner membrane</keyword>
<dbReference type="InterPro" id="IPR029052">
    <property type="entry name" value="Metallo-depent_PP-like"/>
</dbReference>
<keyword evidence="8 10" id="KW-0472">Membrane</keyword>
<keyword evidence="1 10" id="KW-1003">Cell membrane</keyword>
<dbReference type="EMBL" id="PZKC01000003">
    <property type="protein sequence ID" value="PTD97447.1"/>
    <property type="molecule type" value="Genomic_DNA"/>
</dbReference>
<dbReference type="SUPFAM" id="SSF56300">
    <property type="entry name" value="Metallo-dependent phosphatases"/>
    <property type="match status" value="1"/>
</dbReference>
<dbReference type="GO" id="GO:0008758">
    <property type="term" value="F:UDP-2,3-diacylglucosamine hydrolase activity"/>
    <property type="evidence" value="ECO:0007669"/>
    <property type="project" value="UniProtKB-UniRule"/>
</dbReference>
<dbReference type="RefSeq" id="WP_107492646.1">
    <property type="nucleotide sequence ID" value="NZ_PZKC01000003.1"/>
</dbReference>
<evidence type="ECO:0000256" key="5">
    <source>
        <dbReference type="ARBA" id="ARBA00022723"/>
    </source>
</evidence>
<feature type="binding site" evidence="10">
    <location>
        <begin position="88"/>
        <end position="89"/>
    </location>
    <ligand>
        <name>substrate</name>
    </ligand>
</feature>
<reference evidence="12 13" key="1">
    <citation type="submission" date="2018-03" db="EMBL/GenBank/DDBJ databases">
        <authorList>
            <person name="Keele B.F."/>
        </authorList>
    </citation>
    <scope>NUCLEOTIDE SEQUENCE [LARGE SCALE GENOMIC DNA]</scope>
    <source>
        <strain evidence="12 13">D20</strain>
    </source>
</reference>
<comment type="cofactor">
    <cofactor evidence="10">
        <name>Mn(2+)</name>
        <dbReference type="ChEBI" id="CHEBI:29035"/>
    </cofactor>
    <text evidence="10">Binds 2 Mn(2+) ions per subunit in a binuclear metal center.</text>
</comment>
<feature type="domain" description="Calcineurin-like phosphoesterase" evidence="11">
    <location>
        <begin position="12"/>
        <end position="208"/>
    </location>
</feature>
<feature type="binding site" evidence="10">
    <location>
        <position position="206"/>
    </location>
    <ligand>
        <name>Mn(2+)</name>
        <dbReference type="ChEBI" id="CHEBI:29035"/>
        <label>1</label>
    </ligand>
</feature>
<comment type="function">
    <text evidence="10">Hydrolyzes the pyrophosphate bond of UDP-2,3-diacylglucosamine to yield 2,3-diacylglucosamine 1-phosphate (lipid X) and UMP by catalyzing the attack of water at the alpha-P atom. Involved in the biosynthesis of lipid A, a phosphorylated glycolipid that anchors the lipopolysaccharide to the outer membrane of the cell.</text>
</comment>
<evidence type="ECO:0000313" key="12">
    <source>
        <dbReference type="EMBL" id="PTD97447.1"/>
    </source>
</evidence>
<comment type="catalytic activity">
    <reaction evidence="10">
        <text>UDP-2-N,3-O-bis[(3R)-3-hydroxytetradecanoyl]-alpha-D-glucosamine + H2O = 2-N,3-O-bis[(3R)-3-hydroxytetradecanoyl]-alpha-D-glucosaminyl 1-phosphate + UMP + 2 H(+)</text>
        <dbReference type="Rhea" id="RHEA:25213"/>
        <dbReference type="ChEBI" id="CHEBI:15377"/>
        <dbReference type="ChEBI" id="CHEBI:15378"/>
        <dbReference type="ChEBI" id="CHEBI:57865"/>
        <dbReference type="ChEBI" id="CHEBI:57957"/>
        <dbReference type="ChEBI" id="CHEBI:78847"/>
        <dbReference type="EC" id="3.6.1.54"/>
    </reaction>
</comment>
<feature type="binding site" evidence="10">
    <location>
        <position position="204"/>
    </location>
    <ligand>
        <name>Mn(2+)</name>
        <dbReference type="ChEBI" id="CHEBI:29035"/>
        <label>2</label>
    </ligand>
</feature>
<dbReference type="NCBIfam" id="TIGR01854">
    <property type="entry name" value="lipid_A_lpxH"/>
    <property type="match status" value="1"/>
</dbReference>
<dbReference type="EC" id="3.6.1.54" evidence="10"/>
<dbReference type="InterPro" id="IPR010138">
    <property type="entry name" value="UDP-diacylglucosamine_Hdrlase"/>
</dbReference>
<dbReference type="PANTHER" id="PTHR34990">
    <property type="entry name" value="UDP-2,3-DIACYLGLUCOSAMINE HYDROLASE-RELATED"/>
    <property type="match status" value="1"/>
</dbReference>
<feature type="binding site" evidence="10">
    <location>
        <position position="18"/>
    </location>
    <ligand>
        <name>Mn(2+)</name>
        <dbReference type="ChEBI" id="CHEBI:29035"/>
        <label>1</label>
    </ligand>
</feature>
<evidence type="ECO:0000313" key="13">
    <source>
        <dbReference type="Proteomes" id="UP000241193"/>
    </source>
</evidence>
<comment type="subcellular location">
    <subcellularLocation>
        <location evidence="10">Cell inner membrane</location>
        <topology evidence="10">Peripheral membrane protein</topology>
        <orientation evidence="10">Cytoplasmic side</orientation>
    </subcellularLocation>
</comment>
<dbReference type="PANTHER" id="PTHR34990:SF1">
    <property type="entry name" value="UDP-2,3-DIACYLGLUCOSAMINE HYDROLASE"/>
    <property type="match status" value="1"/>
</dbReference>
<keyword evidence="2 10" id="KW-0444">Lipid biosynthesis</keyword>
<keyword evidence="7 10" id="KW-0443">Lipid metabolism</keyword>
<evidence type="ECO:0000256" key="9">
    <source>
        <dbReference type="ARBA" id="ARBA00023211"/>
    </source>
</evidence>
<feature type="binding site" evidence="10">
    <location>
        <position position="49"/>
    </location>
    <ligand>
        <name>Mn(2+)</name>
        <dbReference type="ChEBI" id="CHEBI:29035"/>
        <label>2</label>
    </ligand>
</feature>
<protein>
    <recommendedName>
        <fullName evidence="10">UDP-2,3-diacylglucosamine hydrolase</fullName>
        <ecNumber evidence="10">3.6.1.54</ecNumber>
    </recommendedName>
    <alternativeName>
        <fullName evidence="10">UDP-2,3-diacylglucosamine diphosphatase</fullName>
    </alternativeName>
</protein>
<keyword evidence="6 10" id="KW-0378">Hydrolase</keyword>
<proteinExistence type="inferred from homology"/>
<organism evidence="12 13">
    <name type="scientific">Pseudothauera lacus</name>
    <dbReference type="NCBI Taxonomy" id="2136175"/>
    <lineage>
        <taxon>Bacteria</taxon>
        <taxon>Pseudomonadati</taxon>
        <taxon>Pseudomonadota</taxon>
        <taxon>Betaproteobacteria</taxon>
        <taxon>Rhodocyclales</taxon>
        <taxon>Zoogloeaceae</taxon>
        <taxon>Pseudothauera</taxon>
    </lineage>
</organism>
<feature type="binding site" evidence="10">
    <location>
        <position position="16"/>
    </location>
    <ligand>
        <name>Mn(2+)</name>
        <dbReference type="ChEBI" id="CHEBI:29035"/>
        <label>1</label>
    </ligand>
</feature>